<dbReference type="RefSeq" id="WP_110018755.1">
    <property type="nucleotide sequence ID" value="NZ_QGTJ01000006.1"/>
</dbReference>
<evidence type="ECO:0000259" key="4">
    <source>
        <dbReference type="PROSITE" id="PS50042"/>
    </source>
</evidence>
<evidence type="ECO:0000256" key="1">
    <source>
        <dbReference type="ARBA" id="ARBA00023015"/>
    </source>
</evidence>
<protein>
    <submittedName>
        <fullName evidence="6">CRP-like cAMP-binding protein</fullName>
    </submittedName>
</protein>
<dbReference type="Gene3D" id="1.10.10.10">
    <property type="entry name" value="Winged helix-like DNA-binding domain superfamily/Winged helix DNA-binding domain"/>
    <property type="match status" value="1"/>
</dbReference>
<proteinExistence type="predicted"/>
<dbReference type="SUPFAM" id="SSF51206">
    <property type="entry name" value="cAMP-binding domain-like"/>
    <property type="match status" value="1"/>
</dbReference>
<dbReference type="PROSITE" id="PS00889">
    <property type="entry name" value="CNMP_BINDING_2"/>
    <property type="match status" value="1"/>
</dbReference>
<dbReference type="GO" id="GO:0003700">
    <property type="term" value="F:DNA-binding transcription factor activity"/>
    <property type="evidence" value="ECO:0007669"/>
    <property type="project" value="TreeGrafter"/>
</dbReference>
<dbReference type="PANTHER" id="PTHR24567">
    <property type="entry name" value="CRP FAMILY TRANSCRIPTIONAL REGULATORY PROTEIN"/>
    <property type="match status" value="1"/>
</dbReference>
<dbReference type="PROSITE" id="PS51063">
    <property type="entry name" value="HTH_CRP_2"/>
    <property type="match status" value="1"/>
</dbReference>
<dbReference type="InterPro" id="IPR018488">
    <property type="entry name" value="cNMP-bd_CS"/>
</dbReference>
<dbReference type="AlphaFoldDB" id="A0A317MUM5"/>
<evidence type="ECO:0000313" key="7">
    <source>
        <dbReference type="Proteomes" id="UP000246569"/>
    </source>
</evidence>
<evidence type="ECO:0000259" key="5">
    <source>
        <dbReference type="PROSITE" id="PS51063"/>
    </source>
</evidence>
<feature type="domain" description="HTH crp-type" evidence="5">
    <location>
        <begin position="150"/>
        <end position="223"/>
    </location>
</feature>
<feature type="domain" description="Cyclic nucleotide-binding" evidence="4">
    <location>
        <begin position="16"/>
        <end position="136"/>
    </location>
</feature>
<accession>A0A317MUM5</accession>
<gene>
    <name evidence="6" type="ORF">C7443_10691</name>
</gene>
<dbReference type="Pfam" id="PF00027">
    <property type="entry name" value="cNMP_binding"/>
    <property type="match status" value="1"/>
</dbReference>
<organism evidence="6 7">
    <name type="scientific">Plasticicumulans acidivorans</name>
    <dbReference type="NCBI Taxonomy" id="886464"/>
    <lineage>
        <taxon>Bacteria</taxon>
        <taxon>Pseudomonadati</taxon>
        <taxon>Pseudomonadota</taxon>
        <taxon>Gammaproteobacteria</taxon>
        <taxon>Candidatus Competibacteraceae</taxon>
        <taxon>Plasticicumulans</taxon>
    </lineage>
</organism>
<dbReference type="InterPro" id="IPR000595">
    <property type="entry name" value="cNMP-bd_dom"/>
</dbReference>
<dbReference type="Pfam" id="PF13545">
    <property type="entry name" value="HTH_Crp_2"/>
    <property type="match status" value="1"/>
</dbReference>
<dbReference type="GO" id="GO:0003677">
    <property type="term" value="F:DNA binding"/>
    <property type="evidence" value="ECO:0007669"/>
    <property type="project" value="UniProtKB-KW"/>
</dbReference>
<dbReference type="SMART" id="SM00100">
    <property type="entry name" value="cNMP"/>
    <property type="match status" value="1"/>
</dbReference>
<dbReference type="SUPFAM" id="SSF46785">
    <property type="entry name" value="Winged helix' DNA-binding domain"/>
    <property type="match status" value="1"/>
</dbReference>
<name>A0A317MUM5_9GAMM</name>
<dbReference type="PROSITE" id="PS50042">
    <property type="entry name" value="CNMP_BINDING_3"/>
    <property type="match status" value="1"/>
</dbReference>
<dbReference type="CDD" id="cd00038">
    <property type="entry name" value="CAP_ED"/>
    <property type="match status" value="1"/>
</dbReference>
<dbReference type="InterPro" id="IPR018490">
    <property type="entry name" value="cNMP-bd_dom_sf"/>
</dbReference>
<evidence type="ECO:0000313" key="6">
    <source>
        <dbReference type="EMBL" id="PWV61077.1"/>
    </source>
</evidence>
<dbReference type="InterPro" id="IPR014710">
    <property type="entry name" value="RmlC-like_jellyroll"/>
</dbReference>
<dbReference type="EMBL" id="QGTJ01000006">
    <property type="protein sequence ID" value="PWV61077.1"/>
    <property type="molecule type" value="Genomic_DNA"/>
</dbReference>
<keyword evidence="7" id="KW-1185">Reference proteome</keyword>
<keyword evidence="1" id="KW-0805">Transcription regulation</keyword>
<dbReference type="InterPro" id="IPR036388">
    <property type="entry name" value="WH-like_DNA-bd_sf"/>
</dbReference>
<dbReference type="GO" id="GO:0005829">
    <property type="term" value="C:cytosol"/>
    <property type="evidence" value="ECO:0007669"/>
    <property type="project" value="TreeGrafter"/>
</dbReference>
<reference evidence="6 7" key="1">
    <citation type="submission" date="2018-05" db="EMBL/GenBank/DDBJ databases">
        <title>Genomic Encyclopedia of Type Strains, Phase IV (KMG-IV): sequencing the most valuable type-strain genomes for metagenomic binning, comparative biology and taxonomic classification.</title>
        <authorList>
            <person name="Goeker M."/>
        </authorList>
    </citation>
    <scope>NUCLEOTIDE SEQUENCE [LARGE SCALE GENOMIC DNA]</scope>
    <source>
        <strain evidence="6 7">DSM 23606</strain>
    </source>
</reference>
<dbReference type="Gene3D" id="2.60.120.10">
    <property type="entry name" value="Jelly Rolls"/>
    <property type="match status" value="1"/>
</dbReference>
<evidence type="ECO:0000256" key="2">
    <source>
        <dbReference type="ARBA" id="ARBA00023125"/>
    </source>
</evidence>
<dbReference type="InterPro" id="IPR050397">
    <property type="entry name" value="Env_Response_Regulators"/>
</dbReference>
<dbReference type="OrthoDB" id="6881322at2"/>
<dbReference type="InterPro" id="IPR036390">
    <property type="entry name" value="WH_DNA-bd_sf"/>
</dbReference>
<evidence type="ECO:0000256" key="3">
    <source>
        <dbReference type="ARBA" id="ARBA00023163"/>
    </source>
</evidence>
<sequence length="232" mass="25102">MSFNADPVELLGSSPLFADLAGAELVQLAALAHRRSVKPRETICRKGAPGGQMFAVLRGRLKVTTVSSEGREAILALLSTGDLFGEVSLLDGAPRSANVIAVTSGELLVLERADMLAFLEGQPPVSQKLMLALCRRLRSTDALIEDLLFRPLTSRLARRLLELGREHGQAHPRGVRITLRLSQEELGQLSGSSRESVNRQLAQWDNAGVVTNEGGHLLLLDLNTLQELANKS</sequence>
<dbReference type="InterPro" id="IPR012318">
    <property type="entry name" value="HTH_CRP"/>
</dbReference>
<dbReference type="PANTHER" id="PTHR24567:SF68">
    <property type="entry name" value="DNA-BINDING TRANSCRIPTIONAL DUAL REGULATOR CRP"/>
    <property type="match status" value="1"/>
</dbReference>
<keyword evidence="3" id="KW-0804">Transcription</keyword>
<keyword evidence="2" id="KW-0238">DNA-binding</keyword>
<dbReference type="Proteomes" id="UP000246569">
    <property type="component" value="Unassembled WGS sequence"/>
</dbReference>
<comment type="caution">
    <text evidence="6">The sequence shown here is derived from an EMBL/GenBank/DDBJ whole genome shotgun (WGS) entry which is preliminary data.</text>
</comment>
<dbReference type="SMART" id="SM00419">
    <property type="entry name" value="HTH_CRP"/>
    <property type="match status" value="1"/>
</dbReference>